<proteinExistence type="predicted"/>
<dbReference type="InParanoid" id="A0A1C7N6A4"/>
<reference evidence="2 3" key="1">
    <citation type="submission" date="2016-03" db="EMBL/GenBank/DDBJ databases">
        <title>Choanephora cucurbitarum.</title>
        <authorList>
            <person name="Min B."/>
            <person name="Park H."/>
            <person name="Park J.-H."/>
            <person name="Shin H.-D."/>
            <person name="Choi I.-G."/>
        </authorList>
    </citation>
    <scope>NUCLEOTIDE SEQUENCE [LARGE SCALE GENOMIC DNA]</scope>
    <source>
        <strain evidence="2 3">KUS-F28377</strain>
    </source>
</reference>
<gene>
    <name evidence="2" type="ORF">A0J61_07382</name>
</gene>
<feature type="region of interest" description="Disordered" evidence="1">
    <location>
        <begin position="46"/>
        <end position="67"/>
    </location>
</feature>
<dbReference type="Proteomes" id="UP000093000">
    <property type="component" value="Unassembled WGS sequence"/>
</dbReference>
<dbReference type="OrthoDB" id="2284644at2759"/>
<sequence length="131" mass="15481">MSSRLAKQSLDLLTSTNNKKVEKTDSKKIKLPKTNKGIKKVKYENRYGRHQKTRLRQEEVKKRENPIDRLHEQEQLEEERLKRNVRIMRMALRSSPLEKKIHKTAKRNAKRTKKWSSEVHGSDGDTDSDSD</sequence>
<feature type="compositionally biased region" description="Basic residues" evidence="1">
    <location>
        <begin position="100"/>
        <end position="114"/>
    </location>
</feature>
<feature type="region of interest" description="Disordered" evidence="1">
    <location>
        <begin position="1"/>
        <end position="25"/>
    </location>
</feature>
<dbReference type="AlphaFoldDB" id="A0A1C7N6A4"/>
<dbReference type="EMBL" id="LUGH01000495">
    <property type="protein sequence ID" value="OBZ84567.1"/>
    <property type="molecule type" value="Genomic_DNA"/>
</dbReference>
<evidence type="ECO:0000313" key="2">
    <source>
        <dbReference type="EMBL" id="OBZ84567.1"/>
    </source>
</evidence>
<protein>
    <submittedName>
        <fullName evidence="2">Uncharacterized protein</fullName>
    </submittedName>
</protein>
<accession>A0A1C7N6A4</accession>
<keyword evidence="3" id="KW-1185">Reference proteome</keyword>
<feature type="region of interest" description="Disordered" evidence="1">
    <location>
        <begin position="94"/>
        <end position="131"/>
    </location>
</feature>
<comment type="caution">
    <text evidence="2">The sequence shown here is derived from an EMBL/GenBank/DDBJ whole genome shotgun (WGS) entry which is preliminary data.</text>
</comment>
<feature type="compositionally biased region" description="Polar residues" evidence="1">
    <location>
        <begin position="1"/>
        <end position="18"/>
    </location>
</feature>
<organism evidence="2 3">
    <name type="scientific">Choanephora cucurbitarum</name>
    <dbReference type="NCBI Taxonomy" id="101091"/>
    <lineage>
        <taxon>Eukaryota</taxon>
        <taxon>Fungi</taxon>
        <taxon>Fungi incertae sedis</taxon>
        <taxon>Mucoromycota</taxon>
        <taxon>Mucoromycotina</taxon>
        <taxon>Mucoromycetes</taxon>
        <taxon>Mucorales</taxon>
        <taxon>Mucorineae</taxon>
        <taxon>Choanephoraceae</taxon>
        <taxon>Choanephoroideae</taxon>
        <taxon>Choanephora</taxon>
    </lineage>
</organism>
<name>A0A1C7N6A4_9FUNG</name>
<evidence type="ECO:0000256" key="1">
    <source>
        <dbReference type="SAM" id="MobiDB-lite"/>
    </source>
</evidence>
<evidence type="ECO:0000313" key="3">
    <source>
        <dbReference type="Proteomes" id="UP000093000"/>
    </source>
</evidence>
<feature type="compositionally biased region" description="Basic and acidic residues" evidence="1">
    <location>
        <begin position="55"/>
        <end position="67"/>
    </location>
</feature>